<dbReference type="RefSeq" id="WP_057557329.1">
    <property type="nucleotide sequence ID" value="NZ_CDNY01000003.1"/>
</dbReference>
<dbReference type="Proteomes" id="UP000049685">
    <property type="component" value="Unassembled WGS sequence"/>
</dbReference>
<gene>
    <name evidence="1" type="ORF">UMC4404_03771</name>
</gene>
<reference evidence="2" key="1">
    <citation type="submission" date="2015-01" db="EMBL/GenBank/DDBJ databases">
        <authorList>
            <person name="Aslett A.Martin."/>
            <person name="De Silva Nishadi"/>
        </authorList>
    </citation>
    <scope>NUCLEOTIDE SEQUENCE [LARGE SCALE GENOMIC DNA]</scope>
    <source>
        <strain evidence="2">UMC4404</strain>
    </source>
</reference>
<protein>
    <submittedName>
        <fullName evidence="1">Uncharacterized protein</fullName>
    </submittedName>
</protein>
<name>A0A9P1L2V8_PARSO</name>
<comment type="caution">
    <text evidence="1">The sequence shown here is derived from an EMBL/GenBank/DDBJ whole genome shotgun (WGS) entry which is preliminary data.</text>
</comment>
<dbReference type="EMBL" id="CDNY01000003">
    <property type="protein sequence ID" value="CEO32397.1"/>
    <property type="molecule type" value="Genomic_DNA"/>
</dbReference>
<dbReference type="AlphaFoldDB" id="A0A9P1L2V8"/>
<organism evidence="1 2">
    <name type="scientific">Paraclostridium sordellii</name>
    <name type="common">Clostridium sordellii</name>
    <dbReference type="NCBI Taxonomy" id="1505"/>
    <lineage>
        <taxon>Bacteria</taxon>
        <taxon>Bacillati</taxon>
        <taxon>Bacillota</taxon>
        <taxon>Clostridia</taxon>
        <taxon>Peptostreptococcales</taxon>
        <taxon>Peptostreptococcaceae</taxon>
        <taxon>Paraclostridium</taxon>
    </lineage>
</organism>
<proteinExistence type="predicted"/>
<evidence type="ECO:0000313" key="1">
    <source>
        <dbReference type="EMBL" id="CEO32397.1"/>
    </source>
</evidence>
<accession>A0A9P1L2V8</accession>
<sequence>MDLYSKIDKNLFNDYINSGKDVLFKLDGKNSPFAKDFIYQIHYKPTHENNQVTTDLFQYIMLINDVNKSNSL</sequence>
<evidence type="ECO:0000313" key="2">
    <source>
        <dbReference type="Proteomes" id="UP000049685"/>
    </source>
</evidence>